<dbReference type="Pfam" id="PF04982">
    <property type="entry name" value="TM_HPP"/>
    <property type="match status" value="1"/>
</dbReference>
<protein>
    <submittedName>
        <fullName evidence="3">HPP family protein</fullName>
    </submittedName>
</protein>
<keyword evidence="1" id="KW-1133">Transmembrane helix</keyword>
<name>A0ABD5MBL5_9EURY</name>
<organism evidence="3 4">
    <name type="scientific">Halobellus rubicundus</name>
    <dbReference type="NCBI Taxonomy" id="2996466"/>
    <lineage>
        <taxon>Archaea</taxon>
        <taxon>Methanobacteriati</taxon>
        <taxon>Methanobacteriota</taxon>
        <taxon>Stenosarchaea group</taxon>
        <taxon>Halobacteria</taxon>
        <taxon>Halobacteriales</taxon>
        <taxon>Haloferacaceae</taxon>
        <taxon>Halobellus</taxon>
    </lineage>
</organism>
<gene>
    <name evidence="3" type="ORF">OS889_09720</name>
</gene>
<evidence type="ECO:0000313" key="3">
    <source>
        <dbReference type="EMBL" id="MFA1611278.1"/>
    </source>
</evidence>
<dbReference type="Proteomes" id="UP001570511">
    <property type="component" value="Unassembled WGS sequence"/>
</dbReference>
<keyword evidence="4" id="KW-1185">Reference proteome</keyword>
<reference evidence="3 4" key="1">
    <citation type="submission" date="2024-08" db="EMBL/GenBank/DDBJ databases">
        <title>Halobellus sp. MBLA0158 whole genome sequence.</title>
        <authorList>
            <person name="Hwang C.Y."/>
            <person name="Cho E.-S."/>
            <person name="Seo M.-J."/>
        </authorList>
    </citation>
    <scope>NUCLEOTIDE SEQUENCE [LARGE SCALE GENOMIC DNA]</scope>
    <source>
        <strain evidence="3 4">MBLA0158</strain>
    </source>
</reference>
<keyword evidence="1" id="KW-0472">Membrane</keyword>
<sequence>MSNPTLARDAAVGLRAGALLSLVAAVAWVTGAPAVFPSLGPSAFVLATADSRPDGDVVIGGHAVGVAAGLVAYSIAVALVTVPAAPLSFEPPWLVLSGIAAVALTTFGMRVTDLVHPPACATTLIVALGLLEPRPAVLVMLPAVASLLVVDRALDALSP</sequence>
<dbReference type="AlphaFoldDB" id="A0ABD5MBL5"/>
<keyword evidence="1" id="KW-0812">Transmembrane</keyword>
<feature type="transmembrane region" description="Helical" evidence="1">
    <location>
        <begin position="57"/>
        <end position="80"/>
    </location>
</feature>
<evidence type="ECO:0000313" key="4">
    <source>
        <dbReference type="Proteomes" id="UP001570511"/>
    </source>
</evidence>
<comment type="caution">
    <text evidence="3">The sequence shown here is derived from an EMBL/GenBank/DDBJ whole genome shotgun (WGS) entry which is preliminary data.</text>
</comment>
<dbReference type="RefSeq" id="WP_372389457.1">
    <property type="nucleotide sequence ID" value="NZ_JBGNYA010000001.1"/>
</dbReference>
<feature type="domain" description="HPP transmembrane region" evidence="2">
    <location>
        <begin position="14"/>
        <end position="148"/>
    </location>
</feature>
<evidence type="ECO:0000259" key="2">
    <source>
        <dbReference type="Pfam" id="PF04982"/>
    </source>
</evidence>
<feature type="transmembrane region" description="Helical" evidence="1">
    <location>
        <begin position="92"/>
        <end position="109"/>
    </location>
</feature>
<accession>A0ABD5MBL5</accession>
<proteinExistence type="predicted"/>
<dbReference type="InterPro" id="IPR058581">
    <property type="entry name" value="TM_HPP"/>
</dbReference>
<evidence type="ECO:0000256" key="1">
    <source>
        <dbReference type="SAM" id="Phobius"/>
    </source>
</evidence>
<dbReference type="EMBL" id="JBGNYA010000001">
    <property type="protein sequence ID" value="MFA1611278.1"/>
    <property type="molecule type" value="Genomic_DNA"/>
</dbReference>